<protein>
    <recommendedName>
        <fullName evidence="5">Hedgehog/Intein (Hint) domain-containing protein</fullName>
    </recommendedName>
</protein>
<dbReference type="Gene3D" id="2.170.16.10">
    <property type="entry name" value="Hedgehog/Intein (Hint) domain"/>
    <property type="match status" value="1"/>
</dbReference>
<evidence type="ECO:0000259" key="1">
    <source>
        <dbReference type="Pfam" id="PF13403"/>
    </source>
</evidence>
<evidence type="ECO:0000259" key="2">
    <source>
        <dbReference type="Pfam" id="PF19077"/>
    </source>
</evidence>
<evidence type="ECO:0008006" key="5">
    <source>
        <dbReference type="Google" id="ProtNLM"/>
    </source>
</evidence>
<dbReference type="InterPro" id="IPR028992">
    <property type="entry name" value="Hedgehog/Intein_dom"/>
</dbReference>
<sequence length="820" mass="83334">MAATISDSAVVNNYVNAVHNKASQKLTGTGAPAGATIAVEVTIVYPNGITTTSSYGTKADGSGGWSVKIGALNNGFYTYTATATDADGIESEAGALSFTVDKTAPGAPTITDDSLVSGYLTGTAATEAQILHGTAEAGSTVTITDADGNAYQTKAQNDGAWSYTLGNVLTDGDQSFAVTATDAAGNNSSSNLLSFTVETVAPAAPTITDSAIIASGGVNYVNAAHDTTSQTLSGKANAGNTVDIYLNGSTTASYTTIADGSGHWSVKIGALANGTYTYSATATDAAGNTATSSDNNLKFTVDTFAPSAPTVTDSAISNGYVTSGQQTLTGTAEAGSTVTITSSDGHTYTAVANGGPAGTTWSYVLQGLSDGNHSYSVTAKDAAGNISSANALSFNVLATAPTAPTITNSAITASGGVNYVNAAHDTVSQTLSGTADAGDTVEVYAKDSHGVSTLVNTTTADGSNNWSIQIGALADGKYTYYAKATNAAGTSTQSAADLSFAVDTAKPTEFLPGGQTDVYNVNSGAISISGVSISDSAGGAVTTVLNVGQGTLNVTGTTGVSGNGTNTLTLTGSQATINGYLKTLKYTTTSTNTVTGNIDDTLKITTTDAAGNSTTGNVSIDVTCFYPGTLIRTPTGEVAVETLKHGDLVLTHDGREVPVAWLGRQTVSTIFSNKNRVLPIRIKAGALAENVPARDLLVSPDHAMLVEGILVQAGALVNDTSIVRETNVPTVFTYYHVEVEDHSLILAECAAAETFVDNVDRMGFDNWDEYEALYPEGKTVKELPYPRAKARRQVPVGIRVALAARAEAIGAVAQADSAVA</sequence>
<dbReference type="Pfam" id="PF19077">
    <property type="entry name" value="Big_13"/>
    <property type="match status" value="5"/>
</dbReference>
<dbReference type="InterPro" id="IPR013783">
    <property type="entry name" value="Ig-like_fold"/>
</dbReference>
<dbReference type="Gene3D" id="2.60.40.10">
    <property type="entry name" value="Immunoglobulins"/>
    <property type="match status" value="5"/>
</dbReference>
<organism evidence="3 4">
    <name type="scientific">Rhodoblastus sphagnicola</name>
    <dbReference type="NCBI Taxonomy" id="333368"/>
    <lineage>
        <taxon>Bacteria</taxon>
        <taxon>Pseudomonadati</taxon>
        <taxon>Pseudomonadota</taxon>
        <taxon>Alphaproteobacteria</taxon>
        <taxon>Hyphomicrobiales</taxon>
        <taxon>Rhodoblastaceae</taxon>
        <taxon>Rhodoblastus</taxon>
    </lineage>
</organism>
<dbReference type="OrthoDB" id="6305173at2"/>
<proteinExistence type="predicted"/>
<dbReference type="GO" id="GO:0016539">
    <property type="term" value="P:intein-mediated protein splicing"/>
    <property type="evidence" value="ECO:0007669"/>
    <property type="project" value="InterPro"/>
</dbReference>
<accession>A0A2S6MXP1</accession>
<dbReference type="RefSeq" id="WP_104509885.1">
    <property type="nucleotide sequence ID" value="NZ_JACIGC010000002.1"/>
</dbReference>
<evidence type="ECO:0000313" key="4">
    <source>
        <dbReference type="Proteomes" id="UP000239089"/>
    </source>
</evidence>
<dbReference type="InterPro" id="IPR036844">
    <property type="entry name" value="Hint_dom_sf"/>
</dbReference>
<feature type="domain" description="Bacterial Ig-like" evidence="2">
    <location>
        <begin position="131"/>
        <end position="199"/>
    </location>
</feature>
<feature type="domain" description="Bacterial Ig-like" evidence="2">
    <location>
        <begin position="216"/>
        <end position="303"/>
    </location>
</feature>
<feature type="domain" description="Bacterial Ig-like" evidence="2">
    <location>
        <begin position="313"/>
        <end position="396"/>
    </location>
</feature>
<dbReference type="InterPro" id="IPR006141">
    <property type="entry name" value="Intein_N"/>
</dbReference>
<feature type="domain" description="Hedgehog/Intein (Hint)" evidence="1">
    <location>
        <begin position="623"/>
        <end position="757"/>
    </location>
</feature>
<dbReference type="NCBIfam" id="NF033510">
    <property type="entry name" value="Ca_tandemer"/>
    <property type="match status" value="5"/>
</dbReference>
<dbReference type="Pfam" id="PF13403">
    <property type="entry name" value="Hint_2"/>
    <property type="match status" value="1"/>
</dbReference>
<dbReference type="AlphaFoldDB" id="A0A2S6MXP1"/>
<evidence type="ECO:0000313" key="3">
    <source>
        <dbReference type="EMBL" id="PPQ27118.1"/>
    </source>
</evidence>
<gene>
    <name evidence="3" type="ORF">CCR94_20805</name>
</gene>
<dbReference type="Proteomes" id="UP000239089">
    <property type="component" value="Unassembled WGS sequence"/>
</dbReference>
<comment type="caution">
    <text evidence="3">The sequence shown here is derived from an EMBL/GenBank/DDBJ whole genome shotgun (WGS) entry which is preliminary data.</text>
</comment>
<dbReference type="SUPFAM" id="SSF51294">
    <property type="entry name" value="Hedgehog/intein (Hint) domain"/>
    <property type="match status" value="1"/>
</dbReference>
<dbReference type="InterPro" id="IPR044016">
    <property type="entry name" value="Big_13"/>
</dbReference>
<reference evidence="3 4" key="1">
    <citation type="journal article" date="2018" name="Arch. Microbiol.">
        <title>New insights into the metabolic potential of the phototrophic purple bacterium Rhodopila globiformis DSM 161(T) from its draft genome sequence and evidence for a vanadium-dependent nitrogenase.</title>
        <authorList>
            <person name="Imhoff J.F."/>
            <person name="Rahn T."/>
            <person name="Kunzel S."/>
            <person name="Neulinger S.C."/>
        </authorList>
    </citation>
    <scope>NUCLEOTIDE SEQUENCE [LARGE SCALE GENOMIC DNA]</scope>
    <source>
        <strain evidence="3 4">DSM 16996</strain>
    </source>
</reference>
<dbReference type="EMBL" id="NHSJ01000128">
    <property type="protein sequence ID" value="PPQ27118.1"/>
    <property type="molecule type" value="Genomic_DNA"/>
</dbReference>
<keyword evidence="4" id="KW-1185">Reference proteome</keyword>
<dbReference type="PROSITE" id="PS50817">
    <property type="entry name" value="INTEIN_N_TER"/>
    <property type="match status" value="1"/>
</dbReference>
<feature type="domain" description="Bacterial Ig-like" evidence="2">
    <location>
        <begin position="415"/>
        <end position="504"/>
    </location>
</feature>
<feature type="domain" description="Bacterial Ig-like" evidence="2">
    <location>
        <begin position="16"/>
        <end position="101"/>
    </location>
</feature>
<name>A0A2S6MXP1_9HYPH</name>